<reference evidence="9" key="1">
    <citation type="journal article" date="2023" name="Mol. Phylogenet. Evol.">
        <title>Genome-scale phylogeny and comparative genomics of the fungal order Sordariales.</title>
        <authorList>
            <person name="Hensen N."/>
            <person name="Bonometti L."/>
            <person name="Westerberg I."/>
            <person name="Brannstrom I.O."/>
            <person name="Guillou S."/>
            <person name="Cros-Aarteil S."/>
            <person name="Calhoun S."/>
            <person name="Haridas S."/>
            <person name="Kuo A."/>
            <person name="Mondo S."/>
            <person name="Pangilinan J."/>
            <person name="Riley R."/>
            <person name="LaButti K."/>
            <person name="Andreopoulos B."/>
            <person name="Lipzen A."/>
            <person name="Chen C."/>
            <person name="Yan M."/>
            <person name="Daum C."/>
            <person name="Ng V."/>
            <person name="Clum A."/>
            <person name="Steindorff A."/>
            <person name="Ohm R.A."/>
            <person name="Martin F."/>
            <person name="Silar P."/>
            <person name="Natvig D.O."/>
            <person name="Lalanne C."/>
            <person name="Gautier V."/>
            <person name="Ament-Velasquez S.L."/>
            <person name="Kruys A."/>
            <person name="Hutchinson M.I."/>
            <person name="Powell A.J."/>
            <person name="Barry K."/>
            <person name="Miller A.N."/>
            <person name="Grigoriev I.V."/>
            <person name="Debuchy R."/>
            <person name="Gladieux P."/>
            <person name="Hiltunen Thoren M."/>
            <person name="Johannesson H."/>
        </authorList>
    </citation>
    <scope>NUCLEOTIDE SEQUENCE</scope>
    <source>
        <strain evidence="9">PSN293</strain>
    </source>
</reference>
<keyword evidence="10" id="KW-1185">Reference proteome</keyword>
<proteinExistence type="predicted"/>
<dbReference type="InterPro" id="IPR018823">
    <property type="entry name" value="ArAE_2_N"/>
</dbReference>
<reference evidence="9" key="2">
    <citation type="submission" date="2023-05" db="EMBL/GenBank/DDBJ databases">
        <authorList>
            <consortium name="Lawrence Berkeley National Laboratory"/>
            <person name="Steindorff A."/>
            <person name="Hensen N."/>
            <person name="Bonometti L."/>
            <person name="Westerberg I."/>
            <person name="Brannstrom I.O."/>
            <person name="Guillou S."/>
            <person name="Cros-Aarteil S."/>
            <person name="Calhoun S."/>
            <person name="Haridas S."/>
            <person name="Kuo A."/>
            <person name="Mondo S."/>
            <person name="Pangilinan J."/>
            <person name="Riley R."/>
            <person name="Labutti K."/>
            <person name="Andreopoulos B."/>
            <person name="Lipzen A."/>
            <person name="Chen C."/>
            <person name="Yanf M."/>
            <person name="Daum C."/>
            <person name="Ng V."/>
            <person name="Clum A."/>
            <person name="Ohm R."/>
            <person name="Martin F."/>
            <person name="Silar P."/>
            <person name="Natvig D."/>
            <person name="Lalanne C."/>
            <person name="Gautier V."/>
            <person name="Ament-Velasquez S.L."/>
            <person name="Kruys A."/>
            <person name="Hutchinson M.I."/>
            <person name="Powell A.J."/>
            <person name="Barry K."/>
            <person name="Miller A.N."/>
            <person name="Grigoriev I.V."/>
            <person name="Debuchy R."/>
            <person name="Gladieux P."/>
            <person name="Thoren M.H."/>
            <person name="Johannesson H."/>
        </authorList>
    </citation>
    <scope>NUCLEOTIDE SEQUENCE</scope>
    <source>
        <strain evidence="9">PSN293</strain>
    </source>
</reference>
<evidence type="ECO:0000256" key="1">
    <source>
        <dbReference type="ARBA" id="ARBA00004141"/>
    </source>
</evidence>
<dbReference type="Proteomes" id="UP001301769">
    <property type="component" value="Unassembled WGS sequence"/>
</dbReference>
<feature type="transmembrane region" description="Helical" evidence="6">
    <location>
        <begin position="117"/>
        <end position="138"/>
    </location>
</feature>
<feature type="region of interest" description="Disordered" evidence="5">
    <location>
        <begin position="942"/>
        <end position="980"/>
    </location>
</feature>
<dbReference type="AlphaFoldDB" id="A0AAN6Y536"/>
<accession>A0AAN6Y536</accession>
<dbReference type="PANTHER" id="PTHR37994">
    <property type="entry name" value="ARAE_2_N DOMAIN-CONTAINING PROTEIN-RELATED"/>
    <property type="match status" value="1"/>
</dbReference>
<feature type="region of interest" description="Disordered" evidence="5">
    <location>
        <begin position="1161"/>
        <end position="1187"/>
    </location>
</feature>
<dbReference type="PANTHER" id="PTHR37994:SF4">
    <property type="entry name" value="ER TRANSPORTER 6TM N-TERMINAL DOMAIN-CONTAINING PROTEIN-RELATED"/>
    <property type="match status" value="1"/>
</dbReference>
<dbReference type="GO" id="GO:0016020">
    <property type="term" value="C:membrane"/>
    <property type="evidence" value="ECO:0007669"/>
    <property type="project" value="UniProtKB-SubCell"/>
</dbReference>
<feature type="domain" description="Putative ER transporter 6TM N-terminal" evidence="7">
    <location>
        <begin position="187"/>
        <end position="404"/>
    </location>
</feature>
<evidence type="ECO:0000259" key="8">
    <source>
        <dbReference type="Pfam" id="PF13515"/>
    </source>
</evidence>
<dbReference type="EMBL" id="MU858136">
    <property type="protein sequence ID" value="KAK4212025.1"/>
    <property type="molecule type" value="Genomic_DNA"/>
</dbReference>
<name>A0AAN6Y536_9PEZI</name>
<gene>
    <name evidence="9" type="ORF">QBC37DRAFT_401957</name>
</gene>
<feature type="transmembrane region" description="Helical" evidence="6">
    <location>
        <begin position="802"/>
        <end position="822"/>
    </location>
</feature>
<organism evidence="9 10">
    <name type="scientific">Rhypophila decipiens</name>
    <dbReference type="NCBI Taxonomy" id="261697"/>
    <lineage>
        <taxon>Eukaryota</taxon>
        <taxon>Fungi</taxon>
        <taxon>Dikarya</taxon>
        <taxon>Ascomycota</taxon>
        <taxon>Pezizomycotina</taxon>
        <taxon>Sordariomycetes</taxon>
        <taxon>Sordariomycetidae</taxon>
        <taxon>Sordariales</taxon>
        <taxon>Naviculisporaceae</taxon>
        <taxon>Rhypophila</taxon>
    </lineage>
</organism>
<feature type="domain" description="Integral membrane bound transporter" evidence="8">
    <location>
        <begin position="683"/>
        <end position="819"/>
    </location>
</feature>
<evidence type="ECO:0000259" key="7">
    <source>
        <dbReference type="Pfam" id="PF10337"/>
    </source>
</evidence>
<dbReference type="Pfam" id="PF10337">
    <property type="entry name" value="ArAE_2_N"/>
    <property type="match status" value="1"/>
</dbReference>
<evidence type="ECO:0000256" key="5">
    <source>
        <dbReference type="SAM" id="MobiDB-lite"/>
    </source>
</evidence>
<feature type="transmembrane region" description="Helical" evidence="6">
    <location>
        <begin position="760"/>
        <end position="781"/>
    </location>
</feature>
<feature type="transmembrane region" description="Helical" evidence="6">
    <location>
        <begin position="688"/>
        <end position="708"/>
    </location>
</feature>
<comment type="caution">
    <text evidence="9">The sequence shown here is derived from an EMBL/GenBank/DDBJ whole genome shotgun (WGS) entry which is preliminary data.</text>
</comment>
<feature type="compositionally biased region" description="Basic and acidic residues" evidence="5">
    <location>
        <begin position="1177"/>
        <end position="1187"/>
    </location>
</feature>
<feature type="transmembrane region" description="Helical" evidence="6">
    <location>
        <begin position="246"/>
        <end position="269"/>
    </location>
</feature>
<keyword evidence="4 6" id="KW-0472">Membrane</keyword>
<keyword evidence="3 6" id="KW-1133">Transmembrane helix</keyword>
<dbReference type="Pfam" id="PF13515">
    <property type="entry name" value="FUSC_2"/>
    <property type="match status" value="1"/>
</dbReference>
<feature type="region of interest" description="Disordered" evidence="5">
    <location>
        <begin position="1044"/>
        <end position="1071"/>
    </location>
</feature>
<evidence type="ECO:0000313" key="9">
    <source>
        <dbReference type="EMBL" id="KAK4212025.1"/>
    </source>
</evidence>
<keyword evidence="2 6" id="KW-0812">Transmembrane</keyword>
<evidence type="ECO:0008006" key="11">
    <source>
        <dbReference type="Google" id="ProtNLM"/>
    </source>
</evidence>
<evidence type="ECO:0000256" key="6">
    <source>
        <dbReference type="SAM" id="Phobius"/>
    </source>
</evidence>
<feature type="compositionally biased region" description="Basic and acidic residues" evidence="5">
    <location>
        <begin position="946"/>
        <end position="956"/>
    </location>
</feature>
<feature type="transmembrane region" description="Helical" evidence="6">
    <location>
        <begin position="147"/>
        <end position="169"/>
    </location>
</feature>
<feature type="compositionally biased region" description="Basic and acidic residues" evidence="5">
    <location>
        <begin position="30"/>
        <end position="51"/>
    </location>
</feature>
<evidence type="ECO:0000256" key="3">
    <source>
        <dbReference type="ARBA" id="ARBA00022989"/>
    </source>
</evidence>
<feature type="compositionally biased region" description="Basic residues" evidence="5">
    <location>
        <begin position="1044"/>
        <end position="1053"/>
    </location>
</feature>
<sequence length="1187" mass="131274">MEGEKSQTETDPTPSPTGNGDPIHRQSLTRPRDDRNPEAARCVDGDEHDQYDGDLEDGNAGNGDNAVDTGIQKPKKPSALQKVITKLGLDVPTLLMMFKGSIPPTIGIVIYQSNAVASYFGSFGYLVPIITVFGLAVLPRGKFMMSLVLNVLLIGLGAALSMLALWSAIQARYNTTPAGVDPRLPGYNSSQSAVCGVWLFASIWLSNTLRAKLPSFNLPVIIFSILLNVATTYGAVLTSLEAAEVFIQQLVTAMLAALAIALGVNLLVVPVSSRQVLTRELGACVSLLRKTVSLQKAYLVRLESDDMFSMASRTETQLSNWDKAAKRNKPKLTKEARAAKALHESVAKLKEMAGKLHADAPFAKRDIAWGKLDAKDLSKIISLYRNLYIPVLGMTTITDIFKRISERRGWVVDDSMPPEVLAEKEIEKRVWNSVMRQMRDPFEILSEAIDQGLEHAVICLEIVPRPKPRPGKDVEAQAGKLQPGDPGFAQAIDRKIKAFNLRRGELLRAWVGEREAALQEERIDNPGYKYSAARLERDQVQFYILLFMENLMHTAGIAVHELTAFADSKVEDGTMKKSRLILPGFRRLKKWFIGIVSNEDSSAEQSPDLMEGTPNIIYFGDGYNRKKDPEHLPPATAWQRFGQLLRSLSKFFGSEESAFGFRAACATMTIGIVAFLESSQRFFVEQRLVWAMIMVAIGMTMTAGQSFFGFLCRVGGTVIAMCTSLVIWYMVAERTPGAIVFIWLFTFIDMYFFIKYPRFIPAIMIMIVTQILIVGYELQVMKVGREASERSGQPYYPTYQLAPYRLACVAGGSLVAFLWTIFPSPLTDRTWLRRDLSATLYLVANYFSIVNSTLQSQLDHTEGDSSDPASPAHQLLKLRHKIYGKVMLLLPSLSQHSYWEKWEPTVGGKYPREAYDEIILRSTRIMGYLTLMAYTLTHPVRLHPGKPADGDKKEDCVAGETPEEGGTSSRVPPSRAGSTVPHHERAWIDALADVFDSLSPTNHTILSTLTLLSNSLLSGQSLPPFLPLPRPYEMTRRLMRLGQQHHHHHRRHVSVPGSLPDYDSESSSDTGLPRIKILNTETGADDERDVLERMRSGAGSAAGSYINTHDLLDPRNMEQPGYAEFAALQVCSTLVCDDLERLVKAVSGLVGVVDFSFRVSGAGSSSGSGSATSMSEAGREKGKGKVD</sequence>
<comment type="subcellular location">
    <subcellularLocation>
        <location evidence="1">Membrane</location>
        <topology evidence="1">Multi-pass membrane protein</topology>
    </subcellularLocation>
</comment>
<feature type="region of interest" description="Disordered" evidence="5">
    <location>
        <begin position="1"/>
        <end position="74"/>
    </location>
</feature>
<feature type="transmembrane region" description="Helical" evidence="6">
    <location>
        <begin position="659"/>
        <end position="676"/>
    </location>
</feature>
<dbReference type="InterPro" id="IPR049453">
    <property type="entry name" value="Memb_transporter_dom"/>
</dbReference>
<feature type="transmembrane region" description="Helical" evidence="6">
    <location>
        <begin position="218"/>
        <end position="240"/>
    </location>
</feature>
<evidence type="ECO:0000256" key="2">
    <source>
        <dbReference type="ARBA" id="ARBA00022692"/>
    </source>
</evidence>
<evidence type="ECO:0000313" key="10">
    <source>
        <dbReference type="Proteomes" id="UP001301769"/>
    </source>
</evidence>
<feature type="compositionally biased region" description="Polar residues" evidence="5">
    <location>
        <begin position="9"/>
        <end position="18"/>
    </location>
</feature>
<feature type="compositionally biased region" description="Low complexity" evidence="5">
    <location>
        <begin position="1161"/>
        <end position="1176"/>
    </location>
</feature>
<evidence type="ECO:0000256" key="4">
    <source>
        <dbReference type="ARBA" id="ARBA00023136"/>
    </source>
</evidence>
<protein>
    <recommendedName>
        <fullName evidence="11">ER transporter 6TM N-terminal domain-containing protein</fullName>
    </recommendedName>
</protein>